<gene>
    <name evidence="1" type="ORF">TWF481_010790</name>
</gene>
<keyword evidence="2" id="KW-1185">Reference proteome</keyword>
<dbReference type="Proteomes" id="UP001370758">
    <property type="component" value="Unassembled WGS sequence"/>
</dbReference>
<comment type="caution">
    <text evidence="1">The sequence shown here is derived from an EMBL/GenBank/DDBJ whole genome shotgun (WGS) entry which is preliminary data.</text>
</comment>
<organism evidence="1 2">
    <name type="scientific">Arthrobotrys musiformis</name>
    <dbReference type="NCBI Taxonomy" id="47236"/>
    <lineage>
        <taxon>Eukaryota</taxon>
        <taxon>Fungi</taxon>
        <taxon>Dikarya</taxon>
        <taxon>Ascomycota</taxon>
        <taxon>Pezizomycotina</taxon>
        <taxon>Orbiliomycetes</taxon>
        <taxon>Orbiliales</taxon>
        <taxon>Orbiliaceae</taxon>
        <taxon>Arthrobotrys</taxon>
    </lineage>
</organism>
<evidence type="ECO:0000313" key="1">
    <source>
        <dbReference type="EMBL" id="KAK6500446.1"/>
    </source>
</evidence>
<accession>A0AAV9W3N3</accession>
<evidence type="ECO:0000313" key="2">
    <source>
        <dbReference type="Proteomes" id="UP001370758"/>
    </source>
</evidence>
<reference evidence="1 2" key="1">
    <citation type="submission" date="2023-08" db="EMBL/GenBank/DDBJ databases">
        <authorList>
            <person name="Palmer J.M."/>
        </authorList>
    </citation>
    <scope>NUCLEOTIDE SEQUENCE [LARGE SCALE GENOMIC DNA]</scope>
    <source>
        <strain evidence="1 2">TWF481</strain>
    </source>
</reference>
<sequence length="403" mass="45175">MEVKKHEYSKSPDLIVELYRDEEIVDKVYGTSSAIRNASAVFNRMLDPENGFGALPTEIDFGKQLRVLSLPEDDAESMLIILKIIHYQTKTIPETLSFKSVVELAVICDKYDCAGILRPWSNIWISNLMKAEDHEVSKYEQEEWLLIAHVFPDIEGIGNIVHHLSVHLALECCSWSPDRSQFRRYLKTSNLKQRLDPTQARTTKLRFTPDTIIRHIFTESERRKLLVTAIRKFCAGFGLVEMEEAATIGCSNDLCAELATGSILKAIKDLGISLSQISDPEGLKDYPTWAVGRLLHSIASQCKTVVPWTMSSHPVIVQHASFSKNPYAAHVISHTPPNIFYIQAAVLLNPLSKSVGVPSSLPFQMNSLQELCVIAQRAKKAAEYSDTVQYSVVPFNLKADQGS</sequence>
<proteinExistence type="predicted"/>
<evidence type="ECO:0008006" key="3">
    <source>
        <dbReference type="Google" id="ProtNLM"/>
    </source>
</evidence>
<protein>
    <recommendedName>
        <fullName evidence="3">BTB domain-containing protein</fullName>
    </recommendedName>
</protein>
<name>A0AAV9W3N3_9PEZI</name>
<dbReference type="EMBL" id="JAVHJL010000007">
    <property type="protein sequence ID" value="KAK6500446.1"/>
    <property type="molecule type" value="Genomic_DNA"/>
</dbReference>
<dbReference type="AlphaFoldDB" id="A0AAV9W3N3"/>